<organism evidence="3">
    <name type="scientific">viral metagenome</name>
    <dbReference type="NCBI Taxonomy" id="1070528"/>
    <lineage>
        <taxon>unclassified sequences</taxon>
        <taxon>metagenomes</taxon>
        <taxon>organismal metagenomes</taxon>
    </lineage>
</organism>
<reference evidence="3" key="1">
    <citation type="journal article" date="2020" name="Nature">
        <title>Giant virus diversity and host interactions through global metagenomics.</title>
        <authorList>
            <person name="Schulz F."/>
            <person name="Roux S."/>
            <person name="Paez-Espino D."/>
            <person name="Jungbluth S."/>
            <person name="Walsh D.A."/>
            <person name="Denef V.J."/>
            <person name="McMahon K.D."/>
            <person name="Konstantinidis K.T."/>
            <person name="Eloe-Fadrosh E.A."/>
            <person name="Kyrpides N.C."/>
            <person name="Woyke T."/>
        </authorList>
    </citation>
    <scope>NUCLEOTIDE SEQUENCE</scope>
    <source>
        <strain evidence="3">GVMAG-M-3300020565-3</strain>
    </source>
</reference>
<dbReference type="CDD" id="cd11301">
    <property type="entry name" value="Fut1_Fut2_like"/>
    <property type="match status" value="1"/>
</dbReference>
<evidence type="ECO:0008006" key="4">
    <source>
        <dbReference type="Google" id="ProtNLM"/>
    </source>
</evidence>
<dbReference type="GO" id="GO:0016020">
    <property type="term" value="C:membrane"/>
    <property type="evidence" value="ECO:0007669"/>
    <property type="project" value="InterPro"/>
</dbReference>
<proteinExistence type="predicted"/>
<keyword evidence="2" id="KW-0808">Transferase</keyword>
<protein>
    <recommendedName>
        <fullName evidence="4">Alpha-1,2-fucosyltransferase</fullName>
    </recommendedName>
</protein>
<dbReference type="EMBL" id="MN739392">
    <property type="protein sequence ID" value="QHT02289.1"/>
    <property type="molecule type" value="Genomic_DNA"/>
</dbReference>
<dbReference type="PANTHER" id="PTHR11927:SF9">
    <property type="entry name" value="L-FUCOSYLTRANSFERASE"/>
    <property type="match status" value="1"/>
</dbReference>
<evidence type="ECO:0000256" key="1">
    <source>
        <dbReference type="ARBA" id="ARBA00022676"/>
    </source>
</evidence>
<dbReference type="Pfam" id="PF01531">
    <property type="entry name" value="Glyco_transf_11"/>
    <property type="match status" value="1"/>
</dbReference>
<dbReference type="GO" id="GO:0008107">
    <property type="term" value="F:galactoside 2-alpha-L-fucosyltransferase activity"/>
    <property type="evidence" value="ECO:0007669"/>
    <property type="project" value="InterPro"/>
</dbReference>
<name>A0A6C0CF41_9ZZZZ</name>
<evidence type="ECO:0000313" key="3">
    <source>
        <dbReference type="EMBL" id="QHT02289.1"/>
    </source>
</evidence>
<accession>A0A6C0CF41</accession>
<dbReference type="PANTHER" id="PTHR11927">
    <property type="entry name" value="GALACTOSIDE 2-L-FUCOSYLTRANSFERASE"/>
    <property type="match status" value="1"/>
</dbReference>
<sequence>MNNLYTAVDISGGLGSHLFQLAYAIYFLRLSKKQKIKRRLVFKDDTSRETSYLNTIFKGLFCFIPEDNYNKIAFNSYHSLDASQAPHRATLHKYIEPPYKAREHIVFKGRYNTFKYIEDALREKMINIVYSNEDIMYSAYYKYRDILNYFGDNTKDDDMVSLHIRRGDYLSLENYNYNLDMSYYRDALSIVNKKNVVIFSDDIEWCINNFNDYANRDGEYNIYYISSKIFSDEELASGTTSVAAIEFVLMSMFKHNIIANSYFSLWASFISYYKAKMVVAPKRWYSCDGCKEYDELYHKYITHII</sequence>
<evidence type="ECO:0000256" key="2">
    <source>
        <dbReference type="ARBA" id="ARBA00022679"/>
    </source>
</evidence>
<dbReference type="AlphaFoldDB" id="A0A6C0CF41"/>
<dbReference type="InterPro" id="IPR002516">
    <property type="entry name" value="Glyco_trans_11"/>
</dbReference>
<keyword evidence="1" id="KW-0328">Glycosyltransferase</keyword>
<dbReference type="GO" id="GO:0005975">
    <property type="term" value="P:carbohydrate metabolic process"/>
    <property type="evidence" value="ECO:0007669"/>
    <property type="project" value="InterPro"/>
</dbReference>